<dbReference type="Proteomes" id="UP000186817">
    <property type="component" value="Unassembled WGS sequence"/>
</dbReference>
<sequence length="86" mass="9624">MTALLRSSSAAVDLQGQGVRPEVSNQSHRGSWYGEEGVEARPRQGIRRSSGLLWRAMQHQPRQTGGTWRPVERHDTVGRLLAGHMH</sequence>
<comment type="caution">
    <text evidence="2">The sequence shown here is derived from an EMBL/GenBank/DDBJ whole genome shotgun (WGS) entry which is preliminary data.</text>
</comment>
<evidence type="ECO:0000256" key="1">
    <source>
        <dbReference type="SAM" id="MobiDB-lite"/>
    </source>
</evidence>
<dbReference type="EMBL" id="LSRX01000033">
    <property type="protein sequence ID" value="OLQ13112.1"/>
    <property type="molecule type" value="Genomic_DNA"/>
</dbReference>
<dbReference type="AlphaFoldDB" id="A0A1Q9F0I1"/>
<protein>
    <submittedName>
        <fullName evidence="2">Uncharacterized protein</fullName>
    </submittedName>
</protein>
<gene>
    <name evidence="2" type="ORF">AK812_SmicGene2964</name>
</gene>
<evidence type="ECO:0000313" key="3">
    <source>
        <dbReference type="Proteomes" id="UP000186817"/>
    </source>
</evidence>
<reference evidence="2 3" key="1">
    <citation type="submission" date="2016-02" db="EMBL/GenBank/DDBJ databases">
        <title>Genome analysis of coral dinoflagellate symbionts highlights evolutionary adaptations to a symbiotic lifestyle.</title>
        <authorList>
            <person name="Aranda M."/>
            <person name="Li Y."/>
            <person name="Liew Y.J."/>
            <person name="Baumgarten S."/>
            <person name="Simakov O."/>
            <person name="Wilson M."/>
            <person name="Piel J."/>
            <person name="Ashoor H."/>
            <person name="Bougouffa S."/>
            <person name="Bajic V.B."/>
            <person name="Ryu T."/>
            <person name="Ravasi T."/>
            <person name="Bayer T."/>
            <person name="Micklem G."/>
            <person name="Kim H."/>
            <person name="Bhak J."/>
            <person name="Lajeunesse T.C."/>
            <person name="Voolstra C.R."/>
        </authorList>
    </citation>
    <scope>NUCLEOTIDE SEQUENCE [LARGE SCALE GENOMIC DNA]</scope>
    <source>
        <strain evidence="2 3">CCMP2467</strain>
    </source>
</reference>
<accession>A0A1Q9F0I1</accession>
<evidence type="ECO:0000313" key="2">
    <source>
        <dbReference type="EMBL" id="OLQ13112.1"/>
    </source>
</evidence>
<proteinExistence type="predicted"/>
<name>A0A1Q9F0I1_SYMMI</name>
<feature type="compositionally biased region" description="Polar residues" evidence="1">
    <location>
        <begin position="1"/>
        <end position="10"/>
    </location>
</feature>
<feature type="region of interest" description="Disordered" evidence="1">
    <location>
        <begin position="1"/>
        <end position="46"/>
    </location>
</feature>
<keyword evidence="3" id="KW-1185">Reference proteome</keyword>
<organism evidence="2 3">
    <name type="scientific">Symbiodinium microadriaticum</name>
    <name type="common">Dinoflagellate</name>
    <name type="synonym">Zooxanthella microadriatica</name>
    <dbReference type="NCBI Taxonomy" id="2951"/>
    <lineage>
        <taxon>Eukaryota</taxon>
        <taxon>Sar</taxon>
        <taxon>Alveolata</taxon>
        <taxon>Dinophyceae</taxon>
        <taxon>Suessiales</taxon>
        <taxon>Symbiodiniaceae</taxon>
        <taxon>Symbiodinium</taxon>
    </lineage>
</organism>